<reference evidence="2" key="1">
    <citation type="journal article" date="2020" name="Stud. Mycol.">
        <title>101 Dothideomycetes genomes: a test case for predicting lifestyles and emergence of pathogens.</title>
        <authorList>
            <person name="Haridas S."/>
            <person name="Albert R."/>
            <person name="Binder M."/>
            <person name="Bloem J."/>
            <person name="Labutti K."/>
            <person name="Salamov A."/>
            <person name="Andreopoulos B."/>
            <person name="Baker S."/>
            <person name="Barry K."/>
            <person name="Bills G."/>
            <person name="Bluhm B."/>
            <person name="Cannon C."/>
            <person name="Castanera R."/>
            <person name="Culley D."/>
            <person name="Daum C."/>
            <person name="Ezra D."/>
            <person name="Gonzalez J."/>
            <person name="Henrissat B."/>
            <person name="Kuo A."/>
            <person name="Liang C."/>
            <person name="Lipzen A."/>
            <person name="Lutzoni F."/>
            <person name="Magnuson J."/>
            <person name="Mondo S."/>
            <person name="Nolan M."/>
            <person name="Ohm R."/>
            <person name="Pangilinan J."/>
            <person name="Park H.-J."/>
            <person name="Ramirez L."/>
            <person name="Alfaro M."/>
            <person name="Sun H."/>
            <person name="Tritt A."/>
            <person name="Yoshinaga Y."/>
            <person name="Zwiers L.-H."/>
            <person name="Turgeon B."/>
            <person name="Goodwin S."/>
            <person name="Spatafora J."/>
            <person name="Crous P."/>
            <person name="Grigoriev I."/>
        </authorList>
    </citation>
    <scope>NUCLEOTIDE SEQUENCE</scope>
    <source>
        <strain evidence="2">CBS 123094</strain>
    </source>
</reference>
<dbReference type="EMBL" id="ML977561">
    <property type="protein sequence ID" value="KAF2005838.1"/>
    <property type="molecule type" value="Genomic_DNA"/>
</dbReference>
<evidence type="ECO:0000313" key="3">
    <source>
        <dbReference type="Proteomes" id="UP000799779"/>
    </source>
</evidence>
<gene>
    <name evidence="2" type="ORF">P154DRAFT_570569</name>
</gene>
<evidence type="ECO:0000313" key="2">
    <source>
        <dbReference type="EMBL" id="KAF2005838.1"/>
    </source>
</evidence>
<name>A0A6A5WXJ5_9PLEO</name>
<keyword evidence="3" id="KW-1185">Reference proteome</keyword>
<feature type="compositionally biased region" description="Polar residues" evidence="1">
    <location>
        <begin position="82"/>
        <end position="91"/>
    </location>
</feature>
<protein>
    <submittedName>
        <fullName evidence="2">Uncharacterized protein</fullName>
    </submittedName>
</protein>
<accession>A0A6A5WXJ5</accession>
<organism evidence="2 3">
    <name type="scientific">Amniculicola lignicola CBS 123094</name>
    <dbReference type="NCBI Taxonomy" id="1392246"/>
    <lineage>
        <taxon>Eukaryota</taxon>
        <taxon>Fungi</taxon>
        <taxon>Dikarya</taxon>
        <taxon>Ascomycota</taxon>
        <taxon>Pezizomycotina</taxon>
        <taxon>Dothideomycetes</taxon>
        <taxon>Pleosporomycetidae</taxon>
        <taxon>Pleosporales</taxon>
        <taxon>Amniculicolaceae</taxon>
        <taxon>Amniculicola</taxon>
    </lineage>
</organism>
<dbReference type="Proteomes" id="UP000799779">
    <property type="component" value="Unassembled WGS sequence"/>
</dbReference>
<proteinExistence type="predicted"/>
<feature type="region of interest" description="Disordered" evidence="1">
    <location>
        <begin position="68"/>
        <end position="95"/>
    </location>
</feature>
<sequence length="263" mass="28036">MEPLRLASLSTSHSFRCTRGDVALCSSARTCNMSAGLSFQVTAAETQPETQPETQLETRARDGRLTLRSRRGRLSIVGRPKPQSSGGTDRNSPPLIRQAGSVTVQQPASAGRAKIRFRAVAESGMDTGAVCCNRARTFASCCSRTRGALELPFPARRAHAARNALLLASSGAAAAPGCVWALWRPQLPCMADVSARCQQAEVSPDAQTAVVHRGSGTGSAKEGPRVSWPHHGRYDKLWAVLGETDSSQSPRAVEHLFAVSLAF</sequence>
<dbReference type="AlphaFoldDB" id="A0A6A5WXJ5"/>
<evidence type="ECO:0000256" key="1">
    <source>
        <dbReference type="SAM" id="MobiDB-lite"/>
    </source>
</evidence>